<sequence>MLLHTVTAVVAALVLAGLGAVALRLVGMIWEGLVGL</sequence>
<keyword evidence="2" id="KW-1185">Reference proteome</keyword>
<organism evidence="1 2">
    <name type="scientific">Nocardiopsis terrae</name>
    <dbReference type="NCBI Taxonomy" id="372655"/>
    <lineage>
        <taxon>Bacteria</taxon>
        <taxon>Bacillati</taxon>
        <taxon>Actinomycetota</taxon>
        <taxon>Actinomycetes</taxon>
        <taxon>Streptosporangiales</taxon>
        <taxon>Nocardiopsidaceae</taxon>
        <taxon>Nocardiopsis</taxon>
    </lineage>
</organism>
<accession>A0ABR9HKH7</accession>
<protein>
    <submittedName>
        <fullName evidence="1">Uncharacterized protein</fullName>
    </submittedName>
</protein>
<evidence type="ECO:0000313" key="2">
    <source>
        <dbReference type="Proteomes" id="UP000598217"/>
    </source>
</evidence>
<dbReference type="Proteomes" id="UP000598217">
    <property type="component" value="Unassembled WGS sequence"/>
</dbReference>
<reference evidence="1 2" key="1">
    <citation type="submission" date="2020-10" db="EMBL/GenBank/DDBJ databases">
        <title>Sequencing the genomes of 1000 actinobacteria strains.</title>
        <authorList>
            <person name="Klenk H.-P."/>
        </authorList>
    </citation>
    <scope>NUCLEOTIDE SEQUENCE [LARGE SCALE GENOMIC DNA]</scope>
    <source>
        <strain evidence="1 2">DSM 45157</strain>
    </source>
</reference>
<comment type="caution">
    <text evidence="1">The sequence shown here is derived from an EMBL/GenBank/DDBJ whole genome shotgun (WGS) entry which is preliminary data.</text>
</comment>
<dbReference type="EMBL" id="JADBDY010000001">
    <property type="protein sequence ID" value="MBE1459524.1"/>
    <property type="molecule type" value="Genomic_DNA"/>
</dbReference>
<name>A0ABR9HKH7_9ACTN</name>
<gene>
    <name evidence="1" type="ORF">H4W79_003738</name>
</gene>
<evidence type="ECO:0000313" key="1">
    <source>
        <dbReference type="EMBL" id="MBE1459524.1"/>
    </source>
</evidence>
<proteinExistence type="predicted"/>